<dbReference type="OrthoDB" id="9793120at2"/>
<keyword evidence="8 11" id="KW-0456">Lyase</keyword>
<keyword evidence="10" id="KW-0670">Pyruvate</keyword>
<dbReference type="InterPro" id="IPR042284">
    <property type="entry name" value="AdoMetDC_N"/>
</dbReference>
<protein>
    <submittedName>
        <fullName evidence="11">Adenosylmethionine decarboxylase</fullName>
        <ecNumber evidence="11">4.1.1.50</ecNumber>
    </submittedName>
</protein>
<gene>
    <name evidence="11" type="primary">speD</name>
    <name evidence="11" type="ORF">EAH76_22060</name>
</gene>
<accession>A0A502FCQ6</accession>
<name>A0A502FCQ6_9SPHN</name>
<organism evidence="11 12">
    <name type="scientific">Sphingomonas glacialis</name>
    <dbReference type="NCBI Taxonomy" id="658225"/>
    <lineage>
        <taxon>Bacteria</taxon>
        <taxon>Pseudomonadati</taxon>
        <taxon>Pseudomonadota</taxon>
        <taxon>Alphaproteobacteria</taxon>
        <taxon>Sphingomonadales</taxon>
        <taxon>Sphingomonadaceae</taxon>
        <taxon>Sphingomonas</taxon>
    </lineage>
</organism>
<dbReference type="PANTHER" id="PTHR33866">
    <property type="entry name" value="S-ADENOSYLMETHIONINE DECARBOXYLASE PROENZYME"/>
    <property type="match status" value="1"/>
</dbReference>
<dbReference type="Proteomes" id="UP000319931">
    <property type="component" value="Unassembled WGS sequence"/>
</dbReference>
<dbReference type="InterPro" id="IPR042286">
    <property type="entry name" value="AdoMetDC_C"/>
</dbReference>
<sequence>MDFTGTHLLVDLFDCIGLADAALVEHTLRAAVERAGATLLDFRLHGFGEGLGITAVALLAESHISIHTWPEHHYAAVDIFLCGQDHDLPATTATLVSGFQAGRHTVQSVARGFGSAGLRGSAGLARATACPSA</sequence>
<dbReference type="SUPFAM" id="SSF56276">
    <property type="entry name" value="S-adenosylmethionine decarboxylase"/>
    <property type="match status" value="1"/>
</dbReference>
<dbReference type="AlphaFoldDB" id="A0A502FCQ6"/>
<dbReference type="GO" id="GO:0004014">
    <property type="term" value="F:adenosylmethionine decarboxylase activity"/>
    <property type="evidence" value="ECO:0007669"/>
    <property type="project" value="UniProtKB-EC"/>
</dbReference>
<keyword evidence="5" id="KW-0745">Spermidine biosynthesis</keyword>
<keyword evidence="2" id="KW-0949">S-adenosyl-L-methionine</keyword>
<keyword evidence="12" id="KW-1185">Reference proteome</keyword>
<evidence type="ECO:0000256" key="6">
    <source>
        <dbReference type="ARBA" id="ARBA00023115"/>
    </source>
</evidence>
<dbReference type="Pfam" id="PF02675">
    <property type="entry name" value="AdoMet_dc"/>
    <property type="match status" value="1"/>
</dbReference>
<keyword evidence="9" id="KW-0704">Schiff base</keyword>
<keyword evidence="6" id="KW-0620">Polyamine biosynthesis</keyword>
<dbReference type="InterPro" id="IPR017716">
    <property type="entry name" value="S-AdoMet_deCOase_pro-enz"/>
</dbReference>
<evidence type="ECO:0000256" key="1">
    <source>
        <dbReference type="ARBA" id="ARBA00001928"/>
    </source>
</evidence>
<evidence type="ECO:0000256" key="5">
    <source>
        <dbReference type="ARBA" id="ARBA00023066"/>
    </source>
</evidence>
<dbReference type="InterPro" id="IPR003826">
    <property type="entry name" value="AdoMetDC_fam_prok"/>
</dbReference>
<comment type="caution">
    <text evidence="11">The sequence shown here is derived from an EMBL/GenBank/DDBJ whole genome shotgun (WGS) entry which is preliminary data.</text>
</comment>
<dbReference type="InterPro" id="IPR016067">
    <property type="entry name" value="S-AdoMet_deCO2ase_core"/>
</dbReference>
<keyword evidence="3" id="KW-0210">Decarboxylase</keyword>
<dbReference type="Gene3D" id="3.30.160.750">
    <property type="match status" value="1"/>
</dbReference>
<evidence type="ECO:0000256" key="9">
    <source>
        <dbReference type="ARBA" id="ARBA00023270"/>
    </source>
</evidence>
<evidence type="ECO:0000256" key="4">
    <source>
        <dbReference type="ARBA" id="ARBA00022813"/>
    </source>
</evidence>
<dbReference type="Gene3D" id="3.30.360.110">
    <property type="entry name" value="S-adenosylmethionine decarboxylase domain"/>
    <property type="match status" value="1"/>
</dbReference>
<dbReference type="EMBL" id="RCZC01000011">
    <property type="protein sequence ID" value="TPG47197.1"/>
    <property type="molecule type" value="Genomic_DNA"/>
</dbReference>
<dbReference type="EC" id="4.1.1.50" evidence="11"/>
<dbReference type="GO" id="GO:0008295">
    <property type="term" value="P:spermidine biosynthetic process"/>
    <property type="evidence" value="ECO:0007669"/>
    <property type="project" value="UniProtKB-KW"/>
</dbReference>
<evidence type="ECO:0000256" key="8">
    <source>
        <dbReference type="ARBA" id="ARBA00023239"/>
    </source>
</evidence>
<evidence type="ECO:0000256" key="3">
    <source>
        <dbReference type="ARBA" id="ARBA00022793"/>
    </source>
</evidence>
<reference evidence="11 12" key="1">
    <citation type="journal article" date="2019" name="Environ. Microbiol.">
        <title>Species interactions and distinct microbial communities in high Arctic permafrost affected cryosols are associated with the CH4 and CO2 gas fluxes.</title>
        <authorList>
            <person name="Altshuler I."/>
            <person name="Hamel J."/>
            <person name="Turney S."/>
            <person name="Magnuson E."/>
            <person name="Levesque R."/>
            <person name="Greer C."/>
            <person name="Whyte L.G."/>
        </authorList>
    </citation>
    <scope>NUCLEOTIDE SEQUENCE [LARGE SCALE GENOMIC DNA]</scope>
    <source>
        <strain evidence="11 12">E6.1</strain>
    </source>
</reference>
<evidence type="ECO:0000256" key="2">
    <source>
        <dbReference type="ARBA" id="ARBA00022691"/>
    </source>
</evidence>
<comment type="cofactor">
    <cofactor evidence="1">
        <name>pyruvate</name>
        <dbReference type="ChEBI" id="CHEBI:15361"/>
    </cofactor>
</comment>
<evidence type="ECO:0000256" key="10">
    <source>
        <dbReference type="ARBA" id="ARBA00023317"/>
    </source>
</evidence>
<evidence type="ECO:0000313" key="12">
    <source>
        <dbReference type="Proteomes" id="UP000319931"/>
    </source>
</evidence>
<dbReference type="GO" id="GO:0005829">
    <property type="term" value="C:cytosol"/>
    <property type="evidence" value="ECO:0007669"/>
    <property type="project" value="TreeGrafter"/>
</dbReference>
<keyword evidence="4" id="KW-0068">Autocatalytic cleavage</keyword>
<evidence type="ECO:0000313" key="11">
    <source>
        <dbReference type="EMBL" id="TPG47197.1"/>
    </source>
</evidence>
<dbReference type="PANTHER" id="PTHR33866:SF2">
    <property type="entry name" value="S-ADENOSYLMETHIONINE DECARBOXYLASE PROENZYME"/>
    <property type="match status" value="1"/>
</dbReference>
<keyword evidence="7" id="KW-0865">Zymogen</keyword>
<dbReference type="RefSeq" id="WP_140852436.1">
    <property type="nucleotide sequence ID" value="NZ_RCZC01000011.1"/>
</dbReference>
<proteinExistence type="predicted"/>
<dbReference type="NCBIfam" id="TIGR03330">
    <property type="entry name" value="SAM_DCase_Bsu"/>
    <property type="match status" value="1"/>
</dbReference>
<evidence type="ECO:0000256" key="7">
    <source>
        <dbReference type="ARBA" id="ARBA00023145"/>
    </source>
</evidence>